<dbReference type="Proteomes" id="UP000001542">
    <property type="component" value="Unassembled WGS sequence"/>
</dbReference>
<proteinExistence type="predicted"/>
<gene>
    <name evidence="1" type="ORF">TVAG_101490</name>
</gene>
<dbReference type="VEuPathDB" id="TrichDB:TVAG_101490"/>
<sequence>MKPNSLDWNIGNGEGVGSDAWASGSSFNPKAEEPNSFLNALAHYFVNSQSRTSENHISRADGIAFAEQYRSITFSILTDSDTPLSTGRIHELISKSHPSLAQLLDQRKSTSCMAKSLVEDPQKRFLKFQSEVNKKSATYFGIVGKVYNQEEWTIKHLPEKSENQSHTNDLKQAELIREFVKSMLMQRGNTPLTTNQIAALIKEQNFELSNLIESKNRNYLVKTLRRDPKKRFTITKGAGGCASFSLS</sequence>
<evidence type="ECO:0000313" key="2">
    <source>
        <dbReference type="Proteomes" id="UP000001542"/>
    </source>
</evidence>
<dbReference type="EMBL" id="DS113208">
    <property type="protein sequence ID" value="EAY19431.1"/>
    <property type="molecule type" value="Genomic_DNA"/>
</dbReference>
<dbReference type="KEGG" id="tva:5464957"/>
<reference evidence="1" key="2">
    <citation type="journal article" date="2007" name="Science">
        <title>Draft genome sequence of the sexually transmitted pathogen Trichomonas vaginalis.</title>
        <authorList>
            <person name="Carlton J.M."/>
            <person name="Hirt R.P."/>
            <person name="Silva J.C."/>
            <person name="Delcher A.L."/>
            <person name="Schatz M."/>
            <person name="Zhao Q."/>
            <person name="Wortman J.R."/>
            <person name="Bidwell S.L."/>
            <person name="Alsmark U.C.M."/>
            <person name="Besteiro S."/>
            <person name="Sicheritz-Ponten T."/>
            <person name="Noel C.J."/>
            <person name="Dacks J.B."/>
            <person name="Foster P.G."/>
            <person name="Simillion C."/>
            <person name="Van de Peer Y."/>
            <person name="Miranda-Saavedra D."/>
            <person name="Barton G.J."/>
            <person name="Westrop G.D."/>
            <person name="Mueller S."/>
            <person name="Dessi D."/>
            <person name="Fiori P.L."/>
            <person name="Ren Q."/>
            <person name="Paulsen I."/>
            <person name="Zhang H."/>
            <person name="Bastida-Corcuera F.D."/>
            <person name="Simoes-Barbosa A."/>
            <person name="Brown M.T."/>
            <person name="Hayes R.D."/>
            <person name="Mukherjee M."/>
            <person name="Okumura C.Y."/>
            <person name="Schneider R."/>
            <person name="Smith A.J."/>
            <person name="Vanacova S."/>
            <person name="Villalvazo M."/>
            <person name="Haas B.J."/>
            <person name="Pertea M."/>
            <person name="Feldblyum T.V."/>
            <person name="Utterback T.R."/>
            <person name="Shu C.L."/>
            <person name="Osoegawa K."/>
            <person name="de Jong P.J."/>
            <person name="Hrdy I."/>
            <person name="Horvathova L."/>
            <person name="Zubacova Z."/>
            <person name="Dolezal P."/>
            <person name="Malik S.B."/>
            <person name="Logsdon J.M. Jr."/>
            <person name="Henze K."/>
            <person name="Gupta A."/>
            <person name="Wang C.C."/>
            <person name="Dunne R.L."/>
            <person name="Upcroft J.A."/>
            <person name="Upcroft P."/>
            <person name="White O."/>
            <person name="Salzberg S.L."/>
            <person name="Tang P."/>
            <person name="Chiu C.-H."/>
            <person name="Lee Y.-S."/>
            <person name="Embley T.M."/>
            <person name="Coombs G.H."/>
            <person name="Mottram J.C."/>
            <person name="Tachezy J."/>
            <person name="Fraser-Liggett C.M."/>
            <person name="Johnson P.J."/>
        </authorList>
    </citation>
    <scope>NUCLEOTIDE SEQUENCE [LARGE SCALE GENOMIC DNA]</scope>
    <source>
        <strain evidence="1">G3</strain>
    </source>
</reference>
<name>A2DJN1_TRIV3</name>
<organism evidence="1 2">
    <name type="scientific">Trichomonas vaginalis (strain ATCC PRA-98 / G3)</name>
    <dbReference type="NCBI Taxonomy" id="412133"/>
    <lineage>
        <taxon>Eukaryota</taxon>
        <taxon>Metamonada</taxon>
        <taxon>Parabasalia</taxon>
        <taxon>Trichomonadida</taxon>
        <taxon>Trichomonadidae</taxon>
        <taxon>Trichomonas</taxon>
    </lineage>
</organism>
<evidence type="ECO:0000313" key="1">
    <source>
        <dbReference type="EMBL" id="EAY19431.1"/>
    </source>
</evidence>
<accession>A2DJN1</accession>
<dbReference type="RefSeq" id="XP_001580417.1">
    <property type="nucleotide sequence ID" value="XM_001580367.1"/>
</dbReference>
<protein>
    <submittedName>
        <fullName evidence="1">Uncharacterized protein</fullName>
    </submittedName>
</protein>
<reference evidence="1" key="1">
    <citation type="submission" date="2006-10" db="EMBL/GenBank/DDBJ databases">
        <authorList>
            <person name="Amadeo P."/>
            <person name="Zhao Q."/>
            <person name="Wortman J."/>
            <person name="Fraser-Liggett C."/>
            <person name="Carlton J."/>
        </authorList>
    </citation>
    <scope>NUCLEOTIDE SEQUENCE</scope>
    <source>
        <strain evidence="1">G3</strain>
    </source>
</reference>
<dbReference type="VEuPathDB" id="TrichDB:TVAGG3_1035520"/>
<dbReference type="InParanoid" id="A2DJN1"/>
<dbReference type="AlphaFoldDB" id="A2DJN1"/>
<keyword evidence="2" id="KW-1185">Reference proteome</keyword>